<dbReference type="Proteomes" id="UP000332933">
    <property type="component" value="Unassembled WGS sequence"/>
</dbReference>
<organism evidence="2 3">
    <name type="scientific">Aphanomyces stellatus</name>
    <dbReference type="NCBI Taxonomy" id="120398"/>
    <lineage>
        <taxon>Eukaryota</taxon>
        <taxon>Sar</taxon>
        <taxon>Stramenopiles</taxon>
        <taxon>Oomycota</taxon>
        <taxon>Saprolegniomycetes</taxon>
        <taxon>Saprolegniales</taxon>
        <taxon>Verrucalvaceae</taxon>
        <taxon>Aphanomyces</taxon>
    </lineage>
</organism>
<evidence type="ECO:0000313" key="3">
    <source>
        <dbReference type="Proteomes" id="UP000332933"/>
    </source>
</evidence>
<reference evidence="1" key="2">
    <citation type="submission" date="2019-06" db="EMBL/GenBank/DDBJ databases">
        <title>Genomics analysis of Aphanomyces spp. identifies a new class of oomycete effector associated with host adaptation.</title>
        <authorList>
            <person name="Gaulin E."/>
        </authorList>
    </citation>
    <scope>NUCLEOTIDE SEQUENCE</scope>
    <source>
        <strain evidence="1">CBS 578.67</strain>
    </source>
</reference>
<proteinExistence type="predicted"/>
<dbReference type="EMBL" id="CAADRA010005137">
    <property type="protein sequence ID" value="VFT85755.1"/>
    <property type="molecule type" value="Genomic_DNA"/>
</dbReference>
<evidence type="ECO:0000313" key="1">
    <source>
        <dbReference type="EMBL" id="KAF0700602.1"/>
    </source>
</evidence>
<dbReference type="OrthoDB" id="10394476at2759"/>
<dbReference type="EMBL" id="VJMH01005116">
    <property type="protein sequence ID" value="KAF0700602.1"/>
    <property type="molecule type" value="Genomic_DNA"/>
</dbReference>
<sequence length="414" mass="46610">MNIQKRQKVALQPGILWPREISCLIFAYQDGIYQDMIPLGRIQRIGSMRTTYDELIEQLRHATTVLAPWMASYGASRVPLLLDCLPRMGTTLACYCVYVHDTQVRAILMTYNPDLVLHPFVFNLATATGYLETLEFFHRAGFDYNDCNIYTTISLALQSGRADVVRYCLDLFLVDASAALIRAYYWVVLFHAVTNNNVDTVRVVASGCKLQKVVQALKMAIDCNSLQVVTCLLDRIGDEMTAEFENVLNDACDNDQVELARLIFLNQDGTTRYPPSVQNKYLRRAVWFGSTGIARFLVSELNCGSLYDVDVYITAVRGHHGVLEVLRDREEPVLRSTELPDETGLVEIGCTKVLNLADVAEAVKLDVMQLVLDIVQPTIDEVREAALKVNLMPEMTQLLHSFHATVCKTLLNND</sequence>
<dbReference type="AlphaFoldDB" id="A0A485KLB5"/>
<gene>
    <name evidence="2" type="primary">Aste57867_8869</name>
    <name evidence="1" type="ORF">As57867_008834</name>
    <name evidence="2" type="ORF">ASTE57867_8869</name>
</gene>
<reference evidence="2 3" key="1">
    <citation type="submission" date="2019-03" db="EMBL/GenBank/DDBJ databases">
        <authorList>
            <person name="Gaulin E."/>
            <person name="Dumas B."/>
        </authorList>
    </citation>
    <scope>NUCLEOTIDE SEQUENCE [LARGE SCALE GENOMIC DNA]</scope>
    <source>
        <strain evidence="2">CBS 568.67</strain>
    </source>
</reference>
<accession>A0A485KLB5</accession>
<dbReference type="SUPFAM" id="SSF48403">
    <property type="entry name" value="Ankyrin repeat"/>
    <property type="match status" value="1"/>
</dbReference>
<dbReference type="Gene3D" id="1.25.40.20">
    <property type="entry name" value="Ankyrin repeat-containing domain"/>
    <property type="match status" value="1"/>
</dbReference>
<keyword evidence="3" id="KW-1185">Reference proteome</keyword>
<name>A0A485KLB5_9STRA</name>
<evidence type="ECO:0000313" key="2">
    <source>
        <dbReference type="EMBL" id="VFT85755.1"/>
    </source>
</evidence>
<protein>
    <submittedName>
        <fullName evidence="2">Aste57867_8869 protein</fullName>
    </submittedName>
</protein>
<dbReference type="InterPro" id="IPR036770">
    <property type="entry name" value="Ankyrin_rpt-contain_sf"/>
</dbReference>